<dbReference type="AlphaFoldDB" id="A0A6J8BKL3"/>
<keyword evidence="2" id="KW-1185">Reference proteome</keyword>
<name>A0A6J8BKL3_MYTCO</name>
<dbReference type="OrthoDB" id="6287367at2759"/>
<dbReference type="Proteomes" id="UP000507470">
    <property type="component" value="Unassembled WGS sequence"/>
</dbReference>
<proteinExistence type="predicted"/>
<evidence type="ECO:0000313" key="2">
    <source>
        <dbReference type="Proteomes" id="UP000507470"/>
    </source>
</evidence>
<evidence type="ECO:0000313" key="1">
    <source>
        <dbReference type="EMBL" id="CAC5384166.1"/>
    </source>
</evidence>
<sequence>MAESAYHNEALRRQRIIERKRDAQVRLLEGPQSNEMPGYGGADMKDTVLYSGPGHFEQSRSTYNWLGTARDRKQYDHSRNGPVVASSWYGLKSELNGIGQCTPLTGKGHPVTFNDLQQIRYITPRP</sequence>
<dbReference type="EMBL" id="CACVKT020003487">
    <property type="protein sequence ID" value="CAC5384166.1"/>
    <property type="molecule type" value="Genomic_DNA"/>
</dbReference>
<reference evidence="1 2" key="1">
    <citation type="submission" date="2020-06" db="EMBL/GenBank/DDBJ databases">
        <authorList>
            <person name="Li R."/>
            <person name="Bekaert M."/>
        </authorList>
    </citation>
    <scope>NUCLEOTIDE SEQUENCE [LARGE SCALE GENOMIC DNA]</scope>
    <source>
        <strain evidence="2">wild</strain>
    </source>
</reference>
<organism evidence="1 2">
    <name type="scientific">Mytilus coruscus</name>
    <name type="common">Sea mussel</name>
    <dbReference type="NCBI Taxonomy" id="42192"/>
    <lineage>
        <taxon>Eukaryota</taxon>
        <taxon>Metazoa</taxon>
        <taxon>Spiralia</taxon>
        <taxon>Lophotrochozoa</taxon>
        <taxon>Mollusca</taxon>
        <taxon>Bivalvia</taxon>
        <taxon>Autobranchia</taxon>
        <taxon>Pteriomorphia</taxon>
        <taxon>Mytilida</taxon>
        <taxon>Mytiloidea</taxon>
        <taxon>Mytilidae</taxon>
        <taxon>Mytilinae</taxon>
        <taxon>Mytilus</taxon>
    </lineage>
</organism>
<protein>
    <submittedName>
        <fullName evidence="1">Uncharacterized protein</fullName>
    </submittedName>
</protein>
<accession>A0A6J8BKL3</accession>
<gene>
    <name evidence="1" type="ORF">MCOR_19839</name>
</gene>